<evidence type="ECO:0000313" key="2">
    <source>
        <dbReference type="EMBL" id="QDU39333.1"/>
    </source>
</evidence>
<name>A0A517ZA28_9PLAN</name>
<feature type="region of interest" description="Disordered" evidence="1">
    <location>
        <begin position="51"/>
        <end position="106"/>
    </location>
</feature>
<dbReference type="Proteomes" id="UP000320496">
    <property type="component" value="Chromosome"/>
</dbReference>
<evidence type="ECO:0000313" key="3">
    <source>
        <dbReference type="Proteomes" id="UP000320496"/>
    </source>
</evidence>
<protein>
    <submittedName>
        <fullName evidence="2">Uncharacterized protein</fullName>
    </submittedName>
</protein>
<keyword evidence="3" id="KW-1185">Reference proteome</keyword>
<reference evidence="2 3" key="1">
    <citation type="submission" date="2019-02" db="EMBL/GenBank/DDBJ databases">
        <title>Deep-cultivation of Planctomycetes and their phenomic and genomic characterization uncovers novel biology.</title>
        <authorList>
            <person name="Wiegand S."/>
            <person name="Jogler M."/>
            <person name="Boedeker C."/>
            <person name="Pinto D."/>
            <person name="Vollmers J."/>
            <person name="Rivas-Marin E."/>
            <person name="Kohn T."/>
            <person name="Peeters S.H."/>
            <person name="Heuer A."/>
            <person name="Rast P."/>
            <person name="Oberbeckmann S."/>
            <person name="Bunk B."/>
            <person name="Jeske O."/>
            <person name="Meyerdierks A."/>
            <person name="Storesund J.E."/>
            <person name="Kallscheuer N."/>
            <person name="Luecker S."/>
            <person name="Lage O.M."/>
            <person name="Pohl T."/>
            <person name="Merkel B.J."/>
            <person name="Hornburger P."/>
            <person name="Mueller R.-W."/>
            <person name="Bruemmer F."/>
            <person name="Labrenz M."/>
            <person name="Spormann A.M."/>
            <person name="Op den Camp H."/>
            <person name="Overmann J."/>
            <person name="Amann R."/>
            <person name="Jetten M.S.M."/>
            <person name="Mascher T."/>
            <person name="Medema M.H."/>
            <person name="Devos D.P."/>
            <person name="Kaster A.-K."/>
            <person name="Ovreas L."/>
            <person name="Rohde M."/>
            <person name="Galperin M.Y."/>
            <person name="Jogler C."/>
        </authorList>
    </citation>
    <scope>NUCLEOTIDE SEQUENCE [LARGE SCALE GENOMIC DNA]</scope>
    <source>
        <strain evidence="2 3">Mal4</strain>
    </source>
</reference>
<evidence type="ECO:0000256" key="1">
    <source>
        <dbReference type="SAM" id="MobiDB-lite"/>
    </source>
</evidence>
<dbReference type="EMBL" id="CP036275">
    <property type="protein sequence ID" value="QDU39333.1"/>
    <property type="molecule type" value="Genomic_DNA"/>
</dbReference>
<proteinExistence type="predicted"/>
<sequence>MIFCPFEFVPAIYPRAIPPPRFLDLSQETHGHPDALPDRRSFERHCETVVPESLRQPRPSLGRDGSTGVGGDSRTMRPPPGSGTDGFADRLVPLRTILPSPPDARP</sequence>
<accession>A0A517ZA28</accession>
<gene>
    <name evidence="2" type="ORF">Mal4_36740</name>
</gene>
<organism evidence="2 3">
    <name type="scientific">Maioricimonas rarisocia</name>
    <dbReference type="NCBI Taxonomy" id="2528026"/>
    <lineage>
        <taxon>Bacteria</taxon>
        <taxon>Pseudomonadati</taxon>
        <taxon>Planctomycetota</taxon>
        <taxon>Planctomycetia</taxon>
        <taxon>Planctomycetales</taxon>
        <taxon>Planctomycetaceae</taxon>
        <taxon>Maioricimonas</taxon>
    </lineage>
</organism>
<dbReference type="AlphaFoldDB" id="A0A517ZA28"/>
<dbReference type="KEGG" id="mri:Mal4_36740"/>